<dbReference type="PANTHER" id="PTHR44858">
    <property type="entry name" value="TETRATRICOPEPTIDE REPEAT PROTEIN 6"/>
    <property type="match status" value="1"/>
</dbReference>
<dbReference type="PANTHER" id="PTHR44858:SF17">
    <property type="match status" value="1"/>
</dbReference>
<dbReference type="SMART" id="SM00028">
    <property type="entry name" value="TPR"/>
    <property type="match status" value="4"/>
</dbReference>
<keyword evidence="2 3" id="KW-0802">TPR repeat</keyword>
<comment type="caution">
    <text evidence="4">The sequence shown here is derived from an EMBL/GenBank/DDBJ whole genome shotgun (WGS) entry which is preliminary data.</text>
</comment>
<dbReference type="Gene3D" id="1.25.40.10">
    <property type="entry name" value="Tetratricopeptide repeat domain"/>
    <property type="match status" value="1"/>
</dbReference>
<dbReference type="EMBL" id="CAJHUC010001171">
    <property type="protein sequence ID" value="CAD7700079.1"/>
    <property type="molecule type" value="Genomic_DNA"/>
</dbReference>
<feature type="repeat" description="TPR" evidence="3">
    <location>
        <begin position="205"/>
        <end position="238"/>
    </location>
</feature>
<dbReference type="Pfam" id="PF13432">
    <property type="entry name" value="TPR_16"/>
    <property type="match status" value="1"/>
</dbReference>
<dbReference type="Proteomes" id="UP000708148">
    <property type="component" value="Unassembled WGS sequence"/>
</dbReference>
<protein>
    <recommendedName>
        <fullName evidence="6">Tetratricopeptide repeat protein</fullName>
    </recommendedName>
</protein>
<sequence length="334" mass="36734">MGAPSLPLSRPPSQRARNQLPRCLADSETPAPRFTQSITRHSHLSRRAAVASLPLIAIVLRAPIGSAAVEAPAAVIVPGLAPDQSRYDAADPELRAAAGLVREALEAGSLEEEEELWTRIIDGYGGRDAEWAPDVVGRALGNRGNARSRRGDLAGAVADYNAAIEACPWSVDPVLNRGVALEALGRWDEAIRDYRSVLKVAPFDPSALNNLGNAYAGKGQWDEAERYYGRAVALAPEFAFAAANRACALYQLGRVDDSLRLMRNLLRRYPTFPDMRAALTVALWRNGEEGEAEEEWLRVDDPRYRDVAWLKESRRWPPDLITGMEAFLELKSRV</sequence>
<reference evidence="4" key="1">
    <citation type="submission" date="2020-12" db="EMBL/GenBank/DDBJ databases">
        <authorList>
            <person name="Iha C."/>
        </authorList>
    </citation>
    <scope>NUCLEOTIDE SEQUENCE</scope>
</reference>
<keyword evidence="5" id="KW-1185">Reference proteome</keyword>
<keyword evidence="1" id="KW-0677">Repeat</keyword>
<dbReference type="SUPFAM" id="SSF48452">
    <property type="entry name" value="TPR-like"/>
    <property type="match status" value="1"/>
</dbReference>
<dbReference type="InterPro" id="IPR011990">
    <property type="entry name" value="TPR-like_helical_dom_sf"/>
</dbReference>
<dbReference type="Pfam" id="PF13424">
    <property type="entry name" value="TPR_12"/>
    <property type="match status" value="1"/>
</dbReference>
<dbReference type="PROSITE" id="PS50293">
    <property type="entry name" value="TPR_REGION"/>
    <property type="match status" value="1"/>
</dbReference>
<dbReference type="OrthoDB" id="421121at2759"/>
<accession>A0A8S1IY28</accession>
<evidence type="ECO:0008006" key="6">
    <source>
        <dbReference type="Google" id="ProtNLM"/>
    </source>
</evidence>
<name>A0A8S1IY28_9CHLO</name>
<evidence type="ECO:0000313" key="4">
    <source>
        <dbReference type="EMBL" id="CAD7700079.1"/>
    </source>
</evidence>
<proteinExistence type="predicted"/>
<evidence type="ECO:0000256" key="2">
    <source>
        <dbReference type="ARBA" id="ARBA00022803"/>
    </source>
</evidence>
<dbReference type="PROSITE" id="PS50005">
    <property type="entry name" value="TPR"/>
    <property type="match status" value="2"/>
</dbReference>
<evidence type="ECO:0000256" key="1">
    <source>
        <dbReference type="ARBA" id="ARBA00022737"/>
    </source>
</evidence>
<feature type="repeat" description="TPR" evidence="3">
    <location>
        <begin position="171"/>
        <end position="204"/>
    </location>
</feature>
<evidence type="ECO:0000256" key="3">
    <source>
        <dbReference type="PROSITE-ProRule" id="PRU00339"/>
    </source>
</evidence>
<dbReference type="InterPro" id="IPR019734">
    <property type="entry name" value="TPR_rpt"/>
</dbReference>
<dbReference type="AlphaFoldDB" id="A0A8S1IY28"/>
<evidence type="ECO:0000313" key="5">
    <source>
        <dbReference type="Proteomes" id="UP000708148"/>
    </source>
</evidence>
<dbReference type="InterPro" id="IPR050498">
    <property type="entry name" value="Ycf3"/>
</dbReference>
<organism evidence="4 5">
    <name type="scientific">Ostreobium quekettii</name>
    <dbReference type="NCBI Taxonomy" id="121088"/>
    <lineage>
        <taxon>Eukaryota</taxon>
        <taxon>Viridiplantae</taxon>
        <taxon>Chlorophyta</taxon>
        <taxon>core chlorophytes</taxon>
        <taxon>Ulvophyceae</taxon>
        <taxon>TCBD clade</taxon>
        <taxon>Bryopsidales</taxon>
        <taxon>Ostreobineae</taxon>
        <taxon>Ostreobiaceae</taxon>
        <taxon>Ostreobium</taxon>
    </lineage>
</organism>
<gene>
    <name evidence="4" type="ORF">OSTQU699_LOCUS5438</name>
</gene>